<feature type="region of interest" description="Disordered" evidence="2">
    <location>
        <begin position="215"/>
        <end position="254"/>
    </location>
</feature>
<keyword evidence="5" id="KW-1185">Reference proteome</keyword>
<evidence type="ECO:0000256" key="1">
    <source>
        <dbReference type="PROSITE-ProRule" id="PRU00042"/>
    </source>
</evidence>
<name>A0ABQ7VP35_SOLTU</name>
<dbReference type="PROSITE" id="PS50157">
    <property type="entry name" value="ZINC_FINGER_C2H2_2"/>
    <property type="match status" value="1"/>
</dbReference>
<dbReference type="InterPro" id="IPR036236">
    <property type="entry name" value="Znf_C2H2_sf"/>
</dbReference>
<feature type="compositionally biased region" description="Polar residues" evidence="2">
    <location>
        <begin position="223"/>
        <end position="232"/>
    </location>
</feature>
<evidence type="ECO:0000313" key="5">
    <source>
        <dbReference type="Proteomes" id="UP000826656"/>
    </source>
</evidence>
<feature type="compositionally biased region" description="Acidic residues" evidence="2">
    <location>
        <begin position="240"/>
        <end position="254"/>
    </location>
</feature>
<gene>
    <name evidence="4" type="ORF">KY290_014164</name>
</gene>
<proteinExistence type="predicted"/>
<reference evidence="4 5" key="1">
    <citation type="journal article" date="2021" name="bioRxiv">
        <title>Chromosome-scale and haplotype-resolved genome assembly of a tetraploid potato cultivar.</title>
        <authorList>
            <person name="Sun H."/>
            <person name="Jiao W.-B."/>
            <person name="Krause K."/>
            <person name="Campoy J.A."/>
            <person name="Goel M."/>
            <person name="Folz-Donahue K."/>
            <person name="Kukat C."/>
            <person name="Huettel B."/>
            <person name="Schneeberger K."/>
        </authorList>
    </citation>
    <scope>NUCLEOTIDE SEQUENCE [LARGE SCALE GENOMIC DNA]</scope>
    <source>
        <strain evidence="4">SolTubOtavaFocal</strain>
        <tissue evidence="4">Leaves</tissue>
    </source>
</reference>
<accession>A0ABQ7VP35</accession>
<dbReference type="InterPro" id="IPR013087">
    <property type="entry name" value="Znf_C2H2_type"/>
</dbReference>
<comment type="caution">
    <text evidence="4">The sequence shown here is derived from an EMBL/GenBank/DDBJ whole genome shotgun (WGS) entry which is preliminary data.</text>
</comment>
<dbReference type="Proteomes" id="UP000826656">
    <property type="component" value="Unassembled WGS sequence"/>
</dbReference>
<keyword evidence="1" id="KW-0862">Zinc</keyword>
<organism evidence="4 5">
    <name type="scientific">Solanum tuberosum</name>
    <name type="common">Potato</name>
    <dbReference type="NCBI Taxonomy" id="4113"/>
    <lineage>
        <taxon>Eukaryota</taxon>
        <taxon>Viridiplantae</taxon>
        <taxon>Streptophyta</taxon>
        <taxon>Embryophyta</taxon>
        <taxon>Tracheophyta</taxon>
        <taxon>Spermatophyta</taxon>
        <taxon>Magnoliopsida</taxon>
        <taxon>eudicotyledons</taxon>
        <taxon>Gunneridae</taxon>
        <taxon>Pentapetalae</taxon>
        <taxon>asterids</taxon>
        <taxon>lamiids</taxon>
        <taxon>Solanales</taxon>
        <taxon>Solanaceae</taxon>
        <taxon>Solanoideae</taxon>
        <taxon>Solaneae</taxon>
        <taxon>Solanum</taxon>
    </lineage>
</organism>
<dbReference type="PROSITE" id="PS00028">
    <property type="entry name" value="ZINC_FINGER_C2H2_1"/>
    <property type="match status" value="1"/>
</dbReference>
<evidence type="ECO:0000259" key="3">
    <source>
        <dbReference type="PROSITE" id="PS50157"/>
    </source>
</evidence>
<sequence>MQQQQPSSKMAHQGLITRAAGIWYYKCRICLEVFTSSQGLAGHQRKHMSQGTWIRGMPHYKLFCPSTNLPTLYDQLGSRKSTPTVVRGQGRFYRPRTRNPIIQGPQRFLGCPQSIHDQSHQATVPHIVVPSPAPDPLLIQTDLFVRSLNQQIPYGNRLNVNVLLASTPIESISLPIESSSNVTVSAKWMCEKENKDKEVEQSSSVTISADWMCEKESKDQEVEQSSSVTVTTDWMREKENDDQEVEQLDLDLRL</sequence>
<dbReference type="SUPFAM" id="SSF57667">
    <property type="entry name" value="beta-beta-alpha zinc fingers"/>
    <property type="match status" value="1"/>
</dbReference>
<protein>
    <recommendedName>
        <fullName evidence="3">C2H2-type domain-containing protein</fullName>
    </recommendedName>
</protein>
<feature type="domain" description="C2H2-type" evidence="3">
    <location>
        <begin position="25"/>
        <end position="52"/>
    </location>
</feature>
<keyword evidence="1" id="KW-0863">Zinc-finger</keyword>
<keyword evidence="1" id="KW-0479">Metal-binding</keyword>
<dbReference type="Pfam" id="PF13912">
    <property type="entry name" value="zf-C2H2_6"/>
    <property type="match status" value="1"/>
</dbReference>
<evidence type="ECO:0000256" key="2">
    <source>
        <dbReference type="SAM" id="MobiDB-lite"/>
    </source>
</evidence>
<evidence type="ECO:0000313" key="4">
    <source>
        <dbReference type="EMBL" id="KAH0770183.1"/>
    </source>
</evidence>
<dbReference type="EMBL" id="JAIVGD010000011">
    <property type="protein sequence ID" value="KAH0770183.1"/>
    <property type="molecule type" value="Genomic_DNA"/>
</dbReference>